<dbReference type="GO" id="GO:0004175">
    <property type="term" value="F:endopeptidase activity"/>
    <property type="evidence" value="ECO:0007669"/>
    <property type="project" value="UniProtKB-ARBA"/>
</dbReference>
<organism evidence="3 4">
    <name type="scientific">Ruminococcus flavefaciens</name>
    <dbReference type="NCBI Taxonomy" id="1265"/>
    <lineage>
        <taxon>Bacteria</taxon>
        <taxon>Bacillati</taxon>
        <taxon>Bacillota</taxon>
        <taxon>Clostridia</taxon>
        <taxon>Eubacteriales</taxon>
        <taxon>Oscillospiraceae</taxon>
        <taxon>Ruminococcus</taxon>
    </lineage>
</organism>
<dbReference type="InterPro" id="IPR003675">
    <property type="entry name" value="Rce1/LyrA-like_dom"/>
</dbReference>
<protein>
    <recommendedName>
        <fullName evidence="2">CAAX prenyl protease 2/Lysostaphin resistance protein A-like domain-containing protein</fullName>
    </recommendedName>
</protein>
<accession>A0A1K1N2W8</accession>
<dbReference type="AlphaFoldDB" id="A0A1K1N2W8"/>
<feature type="transmembrane region" description="Helical" evidence="1">
    <location>
        <begin position="85"/>
        <end position="105"/>
    </location>
</feature>
<evidence type="ECO:0000313" key="4">
    <source>
        <dbReference type="Proteomes" id="UP000183461"/>
    </source>
</evidence>
<feature type="transmembrane region" description="Helical" evidence="1">
    <location>
        <begin position="289"/>
        <end position="313"/>
    </location>
</feature>
<feature type="transmembrane region" description="Helical" evidence="1">
    <location>
        <begin position="245"/>
        <end position="269"/>
    </location>
</feature>
<keyword evidence="1" id="KW-1133">Transmembrane helix</keyword>
<feature type="transmembrane region" description="Helical" evidence="1">
    <location>
        <begin position="46"/>
        <end position="70"/>
    </location>
</feature>
<keyword evidence="1" id="KW-0812">Transmembrane</keyword>
<dbReference type="RefSeq" id="WP_072299966.1">
    <property type="nucleotide sequence ID" value="NZ_FPIP01000003.1"/>
</dbReference>
<dbReference type="Pfam" id="PF02517">
    <property type="entry name" value="Rce1-like"/>
    <property type="match status" value="1"/>
</dbReference>
<feature type="transmembrane region" description="Helical" evidence="1">
    <location>
        <begin position="125"/>
        <end position="149"/>
    </location>
</feature>
<reference evidence="3 4" key="1">
    <citation type="submission" date="2016-11" db="EMBL/GenBank/DDBJ databases">
        <authorList>
            <person name="Jaros S."/>
            <person name="Januszkiewicz K."/>
            <person name="Wedrychowicz H."/>
        </authorList>
    </citation>
    <scope>NUCLEOTIDE SEQUENCE [LARGE SCALE GENOMIC DNA]</scope>
    <source>
        <strain evidence="3 4">YL228</strain>
    </source>
</reference>
<dbReference type="PANTHER" id="PTHR39430:SF1">
    <property type="entry name" value="PROTEASE"/>
    <property type="match status" value="1"/>
</dbReference>
<proteinExistence type="predicted"/>
<evidence type="ECO:0000256" key="1">
    <source>
        <dbReference type="SAM" id="Phobius"/>
    </source>
</evidence>
<keyword evidence="1" id="KW-0472">Membrane</keyword>
<dbReference type="PANTHER" id="PTHR39430">
    <property type="entry name" value="MEMBRANE-ASSOCIATED PROTEASE-RELATED"/>
    <property type="match status" value="1"/>
</dbReference>
<dbReference type="Proteomes" id="UP000183461">
    <property type="component" value="Unassembled WGS sequence"/>
</dbReference>
<sequence length="324" mass="34861">MKKSIVLNQSSAGQKIIGALKTFLKNISPFNNRTDMPSVLLVLKKVFAFYLCYWAGIFLAEGLVIGGLFACGKNFLRGEMFSDDVMMLIKLYGMIIVIAVSVLYWKLIEKRKLHEMGVAKNISGWFIGAAAGILLLIVSISAIMVTGTIKFDGVSTDFNITMPLMLGGYIVQGAAEEFLSRGVVFHGLKGKVSLPVAVGANALVFTLPHLSTLGGSEPQFIISGVINLAVISCLFSFITLRTKSIWAACGLHSLWNFCLSCVLGLNLSGSEGSTSVINMHTEGANLLNGGIYGIEASIITNAIIAAAAVLLWYSYKKDNTERQA</sequence>
<feature type="domain" description="CAAX prenyl protease 2/Lysostaphin resistance protein A-like" evidence="2">
    <location>
        <begin position="162"/>
        <end position="257"/>
    </location>
</feature>
<name>A0A1K1N2W8_RUMFL</name>
<dbReference type="EMBL" id="FPIP01000003">
    <property type="protein sequence ID" value="SFW29780.1"/>
    <property type="molecule type" value="Genomic_DNA"/>
</dbReference>
<gene>
    <name evidence="3" type="ORF">SAMN02910280_1659</name>
</gene>
<evidence type="ECO:0000313" key="3">
    <source>
        <dbReference type="EMBL" id="SFW29780.1"/>
    </source>
</evidence>
<dbReference type="GO" id="GO:0080120">
    <property type="term" value="P:CAAX-box protein maturation"/>
    <property type="evidence" value="ECO:0007669"/>
    <property type="project" value="UniProtKB-ARBA"/>
</dbReference>
<feature type="transmembrane region" description="Helical" evidence="1">
    <location>
        <begin position="220"/>
        <end position="238"/>
    </location>
</feature>
<evidence type="ECO:0000259" key="2">
    <source>
        <dbReference type="Pfam" id="PF02517"/>
    </source>
</evidence>